<gene>
    <name evidence="2" type="ORF">SKAU_G00280400</name>
</gene>
<comment type="caution">
    <text evidence="2">The sequence shown here is derived from an EMBL/GenBank/DDBJ whole genome shotgun (WGS) entry which is preliminary data.</text>
</comment>
<keyword evidence="3" id="KW-1185">Reference proteome</keyword>
<feature type="compositionally biased region" description="Polar residues" evidence="1">
    <location>
        <begin position="1"/>
        <end position="13"/>
    </location>
</feature>
<feature type="compositionally biased region" description="Basic and acidic residues" evidence="1">
    <location>
        <begin position="15"/>
        <end position="24"/>
    </location>
</feature>
<sequence length="128" mass="14383">MCGMSSNPDSSSGGMHRELEKAEITKSEAAVQRVMKAFTSCFMNPWCVPDKTRLYNIASGAPVTQEVEGWEKNEEGVLEPMWTAGPIMPPSLVDLLVKEADNIEHENNEEEEEQDETIEDDLNDDEDY</sequence>
<organism evidence="2 3">
    <name type="scientific">Synaphobranchus kaupii</name>
    <name type="common">Kaup's arrowtooth eel</name>
    <dbReference type="NCBI Taxonomy" id="118154"/>
    <lineage>
        <taxon>Eukaryota</taxon>
        <taxon>Metazoa</taxon>
        <taxon>Chordata</taxon>
        <taxon>Craniata</taxon>
        <taxon>Vertebrata</taxon>
        <taxon>Euteleostomi</taxon>
        <taxon>Actinopterygii</taxon>
        <taxon>Neopterygii</taxon>
        <taxon>Teleostei</taxon>
        <taxon>Anguilliformes</taxon>
        <taxon>Synaphobranchidae</taxon>
        <taxon>Synaphobranchus</taxon>
    </lineage>
</organism>
<evidence type="ECO:0000313" key="3">
    <source>
        <dbReference type="Proteomes" id="UP001152622"/>
    </source>
</evidence>
<dbReference type="EMBL" id="JAINUF010000011">
    <property type="protein sequence ID" value="KAJ8346639.1"/>
    <property type="molecule type" value="Genomic_DNA"/>
</dbReference>
<protein>
    <submittedName>
        <fullName evidence="2">Uncharacterized protein</fullName>
    </submittedName>
</protein>
<reference evidence="2" key="1">
    <citation type="journal article" date="2023" name="Science">
        <title>Genome structures resolve the early diversification of teleost fishes.</title>
        <authorList>
            <person name="Parey E."/>
            <person name="Louis A."/>
            <person name="Montfort J."/>
            <person name="Bouchez O."/>
            <person name="Roques C."/>
            <person name="Iampietro C."/>
            <person name="Lluch J."/>
            <person name="Castinel A."/>
            <person name="Donnadieu C."/>
            <person name="Desvignes T."/>
            <person name="Floi Bucao C."/>
            <person name="Jouanno E."/>
            <person name="Wen M."/>
            <person name="Mejri S."/>
            <person name="Dirks R."/>
            <person name="Jansen H."/>
            <person name="Henkel C."/>
            <person name="Chen W.J."/>
            <person name="Zahm M."/>
            <person name="Cabau C."/>
            <person name="Klopp C."/>
            <person name="Thompson A.W."/>
            <person name="Robinson-Rechavi M."/>
            <person name="Braasch I."/>
            <person name="Lecointre G."/>
            <person name="Bobe J."/>
            <person name="Postlethwait J.H."/>
            <person name="Berthelot C."/>
            <person name="Roest Crollius H."/>
            <person name="Guiguen Y."/>
        </authorList>
    </citation>
    <scope>NUCLEOTIDE SEQUENCE</scope>
    <source>
        <strain evidence="2">WJC10195</strain>
    </source>
</reference>
<accession>A0A9Q1EWX2</accession>
<proteinExistence type="predicted"/>
<feature type="compositionally biased region" description="Acidic residues" evidence="1">
    <location>
        <begin position="107"/>
        <end position="128"/>
    </location>
</feature>
<evidence type="ECO:0000313" key="2">
    <source>
        <dbReference type="EMBL" id="KAJ8346639.1"/>
    </source>
</evidence>
<evidence type="ECO:0000256" key="1">
    <source>
        <dbReference type="SAM" id="MobiDB-lite"/>
    </source>
</evidence>
<dbReference type="AlphaFoldDB" id="A0A9Q1EWX2"/>
<name>A0A9Q1EWX2_SYNKA</name>
<feature type="region of interest" description="Disordered" evidence="1">
    <location>
        <begin position="99"/>
        <end position="128"/>
    </location>
</feature>
<dbReference type="Proteomes" id="UP001152622">
    <property type="component" value="Chromosome 11"/>
</dbReference>
<feature type="region of interest" description="Disordered" evidence="1">
    <location>
        <begin position="1"/>
        <end position="24"/>
    </location>
</feature>
<dbReference type="OrthoDB" id="8060926at2759"/>